<evidence type="ECO:0000313" key="1">
    <source>
        <dbReference type="EMBL" id="VVA41603.1"/>
    </source>
</evidence>
<dbReference type="EMBL" id="CABIKO010001387">
    <property type="protein sequence ID" value="VVA41603.1"/>
    <property type="molecule type" value="Genomic_DNA"/>
</dbReference>
<feature type="non-terminal residue" evidence="1">
    <location>
        <position position="1"/>
    </location>
</feature>
<dbReference type="Proteomes" id="UP000327085">
    <property type="component" value="Unassembled WGS sequence"/>
</dbReference>
<name>A0A5E4GPP0_PRUDU</name>
<organism evidence="1 2">
    <name type="scientific">Prunus dulcis</name>
    <name type="common">Almond</name>
    <name type="synonym">Amygdalus dulcis</name>
    <dbReference type="NCBI Taxonomy" id="3755"/>
    <lineage>
        <taxon>Eukaryota</taxon>
        <taxon>Viridiplantae</taxon>
        <taxon>Streptophyta</taxon>
        <taxon>Embryophyta</taxon>
        <taxon>Tracheophyta</taxon>
        <taxon>Spermatophyta</taxon>
        <taxon>Magnoliopsida</taxon>
        <taxon>eudicotyledons</taxon>
        <taxon>Gunneridae</taxon>
        <taxon>Pentapetalae</taxon>
        <taxon>rosids</taxon>
        <taxon>fabids</taxon>
        <taxon>Rosales</taxon>
        <taxon>Rosaceae</taxon>
        <taxon>Amygdaloideae</taxon>
        <taxon>Amygdaleae</taxon>
        <taxon>Prunus</taxon>
    </lineage>
</organism>
<accession>A0A5E4GPP0</accession>
<reference evidence="2" key="1">
    <citation type="journal article" date="2020" name="Plant J.">
        <title>Transposons played a major role in the diversification between the closely related almond and peach genomes: results from the almond genome sequence.</title>
        <authorList>
            <person name="Alioto T."/>
            <person name="Alexiou K.G."/>
            <person name="Bardil A."/>
            <person name="Barteri F."/>
            <person name="Castanera R."/>
            <person name="Cruz F."/>
            <person name="Dhingra A."/>
            <person name="Duval H."/>
            <person name="Fernandez I Marti A."/>
            <person name="Frias L."/>
            <person name="Galan B."/>
            <person name="Garcia J.L."/>
            <person name="Howad W."/>
            <person name="Gomez-Garrido J."/>
            <person name="Gut M."/>
            <person name="Julca I."/>
            <person name="Morata J."/>
            <person name="Puigdomenech P."/>
            <person name="Ribeca P."/>
            <person name="Rubio Cabetas M.J."/>
            <person name="Vlasova A."/>
            <person name="Wirthensohn M."/>
            <person name="Garcia-Mas J."/>
            <person name="Gabaldon T."/>
            <person name="Casacuberta J.M."/>
            <person name="Arus P."/>
        </authorList>
    </citation>
    <scope>NUCLEOTIDE SEQUENCE [LARGE SCALE GENOMIC DNA]</scope>
    <source>
        <strain evidence="2">cv. Texas</strain>
    </source>
</reference>
<dbReference type="InParanoid" id="A0A5E4GPP0"/>
<feature type="non-terminal residue" evidence="1">
    <location>
        <position position="50"/>
    </location>
</feature>
<gene>
    <name evidence="1" type="ORF">ALMOND_2B018225</name>
</gene>
<proteinExistence type="predicted"/>
<evidence type="ECO:0000313" key="2">
    <source>
        <dbReference type="Proteomes" id="UP000327085"/>
    </source>
</evidence>
<sequence length="50" mass="5719">FYPLAFGVVDSETEENWTWFLQHLASILLPMGRVVTFFSNRNQGLLNAMG</sequence>
<dbReference type="AlphaFoldDB" id="A0A5E4GPP0"/>
<protein>
    <submittedName>
        <fullName evidence="1">PREDICTED: FAR1-RELATED SEQUENCE</fullName>
    </submittedName>
</protein>